<accession>X1K8V2</accession>
<dbReference type="EMBL" id="BARU01039193">
    <property type="protein sequence ID" value="GAH78483.1"/>
    <property type="molecule type" value="Genomic_DNA"/>
</dbReference>
<dbReference type="NCBIfam" id="TIGR01725">
    <property type="entry name" value="phge_HK97_gp10"/>
    <property type="match status" value="1"/>
</dbReference>
<evidence type="ECO:0008006" key="2">
    <source>
        <dbReference type="Google" id="ProtNLM"/>
    </source>
</evidence>
<feature type="non-terminal residue" evidence="1">
    <location>
        <position position="1"/>
    </location>
</feature>
<proteinExistence type="predicted"/>
<sequence>GDAFDDKLRAAVLSGCLIVQNDAKEKCAYLTGNLRSSIHSKVAKEKKGYVEAEVGTNVVYAKRIEYGFNQADKLGRVYHQKAQPYLRPALDKNKKKVVAEIGSALKEVLR</sequence>
<dbReference type="InterPro" id="IPR010064">
    <property type="entry name" value="HK97-gp10_tail"/>
</dbReference>
<organism evidence="1">
    <name type="scientific">marine sediment metagenome</name>
    <dbReference type="NCBI Taxonomy" id="412755"/>
    <lineage>
        <taxon>unclassified sequences</taxon>
        <taxon>metagenomes</taxon>
        <taxon>ecological metagenomes</taxon>
    </lineage>
</organism>
<evidence type="ECO:0000313" key="1">
    <source>
        <dbReference type="EMBL" id="GAH78483.1"/>
    </source>
</evidence>
<dbReference type="Pfam" id="PF04883">
    <property type="entry name" value="HK97-gp10_like"/>
    <property type="match status" value="1"/>
</dbReference>
<name>X1K8V2_9ZZZZ</name>
<gene>
    <name evidence="1" type="ORF">S03H2_60782</name>
</gene>
<reference evidence="1" key="1">
    <citation type="journal article" date="2014" name="Front. Microbiol.">
        <title>High frequency of phylogenetically diverse reductive dehalogenase-homologous genes in deep subseafloor sedimentary metagenomes.</title>
        <authorList>
            <person name="Kawai M."/>
            <person name="Futagami T."/>
            <person name="Toyoda A."/>
            <person name="Takaki Y."/>
            <person name="Nishi S."/>
            <person name="Hori S."/>
            <person name="Arai W."/>
            <person name="Tsubouchi T."/>
            <person name="Morono Y."/>
            <person name="Uchiyama I."/>
            <person name="Ito T."/>
            <person name="Fujiyama A."/>
            <person name="Inagaki F."/>
            <person name="Takami H."/>
        </authorList>
    </citation>
    <scope>NUCLEOTIDE SEQUENCE</scope>
    <source>
        <strain evidence="1">Expedition CK06-06</strain>
    </source>
</reference>
<dbReference type="AlphaFoldDB" id="X1K8V2"/>
<protein>
    <recommendedName>
        <fullName evidence="2">HK97 gp10 family phage protein</fullName>
    </recommendedName>
</protein>
<comment type="caution">
    <text evidence="1">The sequence shown here is derived from an EMBL/GenBank/DDBJ whole genome shotgun (WGS) entry which is preliminary data.</text>
</comment>